<dbReference type="SUPFAM" id="SSF55811">
    <property type="entry name" value="Nudix"/>
    <property type="match status" value="1"/>
</dbReference>
<sequence>MADPESITTVAADELGDRAEDWPVVHREVRHAGHVTTYVTDTVQAPDGSTLTRDWIEHPGAVGVIALDSDERVVLVQQYRHPAGFRLFEPPAGLLDVAEEEWLIGAQRELAEEAMLAADRWDVLVDMFTSPGASGENVRIYLARDLRPVARPDGFELEGEEADMSIVRARLDDLLDGVFAGRLQNPLLVTGCLAAAQALRTGRELRPADSPWPARAPRPRTR</sequence>
<evidence type="ECO:0000256" key="1">
    <source>
        <dbReference type="ARBA" id="ARBA00022801"/>
    </source>
</evidence>
<evidence type="ECO:0000313" key="3">
    <source>
        <dbReference type="EMBL" id="TDT33110.1"/>
    </source>
</evidence>
<dbReference type="GO" id="GO:0016787">
    <property type="term" value="F:hydrolase activity"/>
    <property type="evidence" value="ECO:0007669"/>
    <property type="project" value="UniProtKB-KW"/>
</dbReference>
<dbReference type="PANTHER" id="PTHR11839:SF31">
    <property type="entry name" value="ADP-RIBOSE PYROPHOSPHATASE"/>
    <property type="match status" value="1"/>
</dbReference>
<dbReference type="Gene3D" id="3.90.79.10">
    <property type="entry name" value="Nucleoside Triphosphate Pyrophosphohydrolase"/>
    <property type="match status" value="1"/>
</dbReference>
<dbReference type="GO" id="GO:0005829">
    <property type="term" value="C:cytosol"/>
    <property type="evidence" value="ECO:0007669"/>
    <property type="project" value="TreeGrafter"/>
</dbReference>
<organism evidence="3 4">
    <name type="scientific">Naumannella halotolerans</name>
    <dbReference type="NCBI Taxonomy" id="993414"/>
    <lineage>
        <taxon>Bacteria</taxon>
        <taxon>Bacillati</taxon>
        <taxon>Actinomycetota</taxon>
        <taxon>Actinomycetes</taxon>
        <taxon>Propionibacteriales</taxon>
        <taxon>Propionibacteriaceae</taxon>
        <taxon>Naumannella</taxon>
    </lineage>
</organism>
<reference evidence="3 4" key="1">
    <citation type="submission" date="2019-03" db="EMBL/GenBank/DDBJ databases">
        <title>Genomic Encyclopedia of Archaeal and Bacterial Type Strains, Phase II (KMG-II): from individual species to whole genera.</title>
        <authorList>
            <person name="Goeker M."/>
        </authorList>
    </citation>
    <scope>NUCLEOTIDE SEQUENCE [LARGE SCALE GENOMIC DNA]</scope>
    <source>
        <strain evidence="3 4">DSM 24323</strain>
    </source>
</reference>
<evidence type="ECO:0000313" key="4">
    <source>
        <dbReference type="Proteomes" id="UP000295371"/>
    </source>
</evidence>
<dbReference type="PROSITE" id="PS51462">
    <property type="entry name" value="NUDIX"/>
    <property type="match status" value="1"/>
</dbReference>
<dbReference type="PANTHER" id="PTHR11839">
    <property type="entry name" value="UDP/ADP-SUGAR PYROPHOSPHATASE"/>
    <property type="match status" value="1"/>
</dbReference>
<name>A0A4R7J6T8_9ACTN</name>
<dbReference type="Pfam" id="PF00293">
    <property type="entry name" value="NUDIX"/>
    <property type="match status" value="1"/>
</dbReference>
<dbReference type="InterPro" id="IPR000086">
    <property type="entry name" value="NUDIX_hydrolase_dom"/>
</dbReference>
<dbReference type="AlphaFoldDB" id="A0A4R7J6T8"/>
<keyword evidence="4" id="KW-1185">Reference proteome</keyword>
<dbReference type="RefSeq" id="WP_133753673.1">
    <property type="nucleotide sequence ID" value="NZ_SOAW01000001.1"/>
</dbReference>
<comment type="caution">
    <text evidence="3">The sequence shown here is derived from an EMBL/GenBank/DDBJ whole genome shotgun (WGS) entry which is preliminary data.</text>
</comment>
<dbReference type="OrthoDB" id="9806150at2"/>
<accession>A0A4R7J6T8</accession>
<keyword evidence="1" id="KW-0378">Hydrolase</keyword>
<dbReference type="GO" id="GO:0019693">
    <property type="term" value="P:ribose phosphate metabolic process"/>
    <property type="evidence" value="ECO:0007669"/>
    <property type="project" value="TreeGrafter"/>
</dbReference>
<protein>
    <submittedName>
        <fullName evidence="3">ADP-ribose pyrophosphatase</fullName>
    </submittedName>
</protein>
<feature type="domain" description="Nudix hydrolase" evidence="2">
    <location>
        <begin position="57"/>
        <end position="196"/>
    </location>
</feature>
<dbReference type="GO" id="GO:0006753">
    <property type="term" value="P:nucleoside phosphate metabolic process"/>
    <property type="evidence" value="ECO:0007669"/>
    <property type="project" value="TreeGrafter"/>
</dbReference>
<dbReference type="EMBL" id="SOAW01000001">
    <property type="protein sequence ID" value="TDT33110.1"/>
    <property type="molecule type" value="Genomic_DNA"/>
</dbReference>
<gene>
    <name evidence="3" type="ORF">CLV29_0711</name>
</gene>
<dbReference type="InterPro" id="IPR015797">
    <property type="entry name" value="NUDIX_hydrolase-like_dom_sf"/>
</dbReference>
<dbReference type="Proteomes" id="UP000295371">
    <property type="component" value="Unassembled WGS sequence"/>
</dbReference>
<evidence type="ECO:0000259" key="2">
    <source>
        <dbReference type="PROSITE" id="PS51462"/>
    </source>
</evidence>
<proteinExistence type="predicted"/>